<evidence type="ECO:0000256" key="2">
    <source>
        <dbReference type="ARBA" id="ARBA00022845"/>
    </source>
</evidence>
<comment type="similarity">
    <text evidence="5">Belongs to the CsrA/RsmA family.</text>
</comment>
<dbReference type="RefSeq" id="WP_058483951.1">
    <property type="nucleotide sequence ID" value="NZ_CAAAII010000004.1"/>
</dbReference>
<keyword evidence="4 5" id="KW-0010">Activator</keyword>
<comment type="caution">
    <text evidence="6">The sequence shown here is derived from an EMBL/GenBank/DDBJ whole genome shotgun (WGS) entry which is preliminary data.</text>
</comment>
<dbReference type="Proteomes" id="UP000054877">
    <property type="component" value="Unassembled WGS sequence"/>
</dbReference>
<keyword evidence="5" id="KW-0678">Repressor</keyword>
<dbReference type="GO" id="GO:0048027">
    <property type="term" value="F:mRNA 5'-UTR binding"/>
    <property type="evidence" value="ECO:0007669"/>
    <property type="project" value="UniProtKB-UniRule"/>
</dbReference>
<dbReference type="Pfam" id="PF02599">
    <property type="entry name" value="CsrA"/>
    <property type="match status" value="1"/>
</dbReference>
<dbReference type="PANTHER" id="PTHR34984">
    <property type="entry name" value="CARBON STORAGE REGULATOR"/>
    <property type="match status" value="1"/>
</dbReference>
<keyword evidence="3 5" id="KW-0694">RNA-binding</keyword>
<protein>
    <recommendedName>
        <fullName evidence="5">Translational regulator CsrA</fullName>
    </recommendedName>
    <alternativeName>
        <fullName evidence="5">Carbon storage regulator</fullName>
    </alternativeName>
</protein>
<dbReference type="GO" id="GO:0006109">
    <property type="term" value="P:regulation of carbohydrate metabolic process"/>
    <property type="evidence" value="ECO:0007669"/>
    <property type="project" value="UniProtKB-UniRule"/>
</dbReference>
<organism evidence="6 7">
    <name type="scientific">Legionella spiritensis</name>
    <dbReference type="NCBI Taxonomy" id="452"/>
    <lineage>
        <taxon>Bacteria</taxon>
        <taxon>Pseudomonadati</taxon>
        <taxon>Pseudomonadota</taxon>
        <taxon>Gammaproteobacteria</taxon>
        <taxon>Legionellales</taxon>
        <taxon>Legionellaceae</taxon>
        <taxon>Legionella</taxon>
    </lineage>
</organism>
<dbReference type="Gene3D" id="2.60.40.4380">
    <property type="entry name" value="Translational regulator CsrA"/>
    <property type="match status" value="1"/>
</dbReference>
<accession>A0A0W0YZC1</accession>
<dbReference type="InterPro" id="IPR036107">
    <property type="entry name" value="CsrA_sf"/>
</dbReference>
<dbReference type="PATRIC" id="fig|452.5.peg.2239"/>
<dbReference type="GO" id="GO:0006402">
    <property type="term" value="P:mRNA catabolic process"/>
    <property type="evidence" value="ECO:0007669"/>
    <property type="project" value="InterPro"/>
</dbReference>
<dbReference type="STRING" id="452.Lspi_2034"/>
<dbReference type="GO" id="GO:0045948">
    <property type="term" value="P:positive regulation of translational initiation"/>
    <property type="evidence" value="ECO:0007669"/>
    <property type="project" value="UniProtKB-UniRule"/>
</dbReference>
<evidence type="ECO:0000256" key="5">
    <source>
        <dbReference type="HAMAP-Rule" id="MF_00167"/>
    </source>
</evidence>
<dbReference type="HAMAP" id="MF_00167">
    <property type="entry name" value="CsrA"/>
    <property type="match status" value="1"/>
</dbReference>
<sequence length="98" mass="11649">MLVLTRRIGESVVIGEDVYCTIVGYRDGEIRLAFDAPKSLPIHRDEIQRRIYRERQNDNWFYDRGAEKESIVDRLINKFKQGHWSTEPKLHSQEQPYA</sequence>
<evidence type="ECO:0000256" key="4">
    <source>
        <dbReference type="ARBA" id="ARBA00023159"/>
    </source>
</evidence>
<comment type="subunit">
    <text evidence="5">Homodimer; the beta-strands of each monomer intercalate to form a hydrophobic core, while the alpha-helices form wings that extend away from the core.</text>
</comment>
<dbReference type="GO" id="GO:0045947">
    <property type="term" value="P:negative regulation of translational initiation"/>
    <property type="evidence" value="ECO:0007669"/>
    <property type="project" value="UniProtKB-UniRule"/>
</dbReference>
<comment type="function">
    <text evidence="5">A key translational regulator that binds mRNA to regulate translation initiation and/or mRNA stability. Mediates global changes in gene expression, shifting from rapid growth to stress survival by linking envelope stress, the stringent response and the catabolite repression systems. Usually binds in the 5'-UTR; binding at or near the Shine-Dalgarno sequence prevents ribosome-binding, repressing translation, binding elsewhere in the 5'-UTR can activate translation and/or stabilize the mRNA. Its function is antagonized by small RNA(s).</text>
</comment>
<dbReference type="PANTHER" id="PTHR34984:SF1">
    <property type="entry name" value="CARBON STORAGE REGULATOR"/>
    <property type="match status" value="1"/>
</dbReference>
<keyword evidence="7" id="KW-1185">Reference proteome</keyword>
<reference evidence="6 7" key="1">
    <citation type="submission" date="2015-11" db="EMBL/GenBank/DDBJ databases">
        <title>Genomic analysis of 38 Legionella species identifies large and diverse effector repertoires.</title>
        <authorList>
            <person name="Burstein D."/>
            <person name="Amaro F."/>
            <person name="Zusman T."/>
            <person name="Lifshitz Z."/>
            <person name="Cohen O."/>
            <person name="Gilbert J.A."/>
            <person name="Pupko T."/>
            <person name="Shuman H.A."/>
            <person name="Segal G."/>
        </authorList>
    </citation>
    <scope>NUCLEOTIDE SEQUENCE [LARGE SCALE GENOMIC DNA]</scope>
    <source>
        <strain evidence="6 7">Mt.St.Helens-9</strain>
    </source>
</reference>
<dbReference type="GO" id="GO:0005829">
    <property type="term" value="C:cytosol"/>
    <property type="evidence" value="ECO:0007669"/>
    <property type="project" value="TreeGrafter"/>
</dbReference>
<comment type="subcellular location">
    <subcellularLocation>
        <location evidence="5">Cytoplasm</location>
    </subcellularLocation>
</comment>
<dbReference type="SUPFAM" id="SSF117130">
    <property type="entry name" value="CsrA-like"/>
    <property type="match status" value="1"/>
</dbReference>
<dbReference type="AlphaFoldDB" id="A0A0W0YZC1"/>
<name>A0A0W0YZC1_LEGSP</name>
<gene>
    <name evidence="6" type="primary">csrA_2</name>
    <name evidence="5" type="synonym">csrA</name>
    <name evidence="6" type="ORF">Lspi_2034</name>
</gene>
<evidence type="ECO:0000313" key="7">
    <source>
        <dbReference type="Proteomes" id="UP000054877"/>
    </source>
</evidence>
<evidence type="ECO:0000256" key="1">
    <source>
        <dbReference type="ARBA" id="ARBA00022490"/>
    </source>
</evidence>
<keyword evidence="1 5" id="KW-0963">Cytoplasm</keyword>
<dbReference type="EMBL" id="LNYX01000030">
    <property type="protein sequence ID" value="KTD62184.1"/>
    <property type="molecule type" value="Genomic_DNA"/>
</dbReference>
<keyword evidence="2 5" id="KW-0810">Translation regulation</keyword>
<dbReference type="OrthoDB" id="9809061at2"/>
<dbReference type="InterPro" id="IPR003751">
    <property type="entry name" value="CsrA"/>
</dbReference>
<evidence type="ECO:0000256" key="3">
    <source>
        <dbReference type="ARBA" id="ARBA00022884"/>
    </source>
</evidence>
<proteinExistence type="inferred from homology"/>
<evidence type="ECO:0000313" key="6">
    <source>
        <dbReference type="EMBL" id="KTD62184.1"/>
    </source>
</evidence>